<dbReference type="InterPro" id="IPR016035">
    <property type="entry name" value="Acyl_Trfase/lysoPLipase"/>
</dbReference>
<keyword evidence="3 4" id="KW-0443">Lipid metabolism</keyword>
<dbReference type="InterPro" id="IPR002641">
    <property type="entry name" value="PNPLA_dom"/>
</dbReference>
<keyword evidence="7" id="KW-1185">Reference proteome</keyword>
<dbReference type="AlphaFoldDB" id="A0A1H3T6N1"/>
<feature type="active site" description="Nucleophile" evidence="4">
    <location>
        <position position="42"/>
    </location>
</feature>
<feature type="short sequence motif" description="DGA/G" evidence="4">
    <location>
        <begin position="188"/>
        <end position="190"/>
    </location>
</feature>
<dbReference type="PANTHER" id="PTHR14226:SF57">
    <property type="entry name" value="BLR7027 PROTEIN"/>
    <property type="match status" value="1"/>
</dbReference>
<sequence length="280" mass="28368">MARALVLGGGGVTGIAWEMGVLAGLRHAGVDLSTTDLIVGTSAGSVVGALVATAVDLDQAVSVLRSAGLDGEAELSFQLDLTLIGQAFGIVSDATLDPAEARARLGRLALTAPVGEDRVQVERFAALLPVHDWPAQPRLVVTVVNAETGEPAAWDDADGVPLVRAVAASCAVPCVFPPVEINGGRYMDGGVRSVTNADLAVGAEAVVVIAPVDGLFRTSPEAELRELGEVRSVLVSPDAAAREAIGPNVLDPSRAAASLAAGMTQGEECAARVGAVWGPS</sequence>
<evidence type="ECO:0000256" key="3">
    <source>
        <dbReference type="ARBA" id="ARBA00023098"/>
    </source>
</evidence>
<feature type="domain" description="PNPLA" evidence="5">
    <location>
        <begin position="5"/>
        <end position="201"/>
    </location>
</feature>
<accession>A0A1H3T6N1</accession>
<evidence type="ECO:0000256" key="2">
    <source>
        <dbReference type="ARBA" id="ARBA00022963"/>
    </source>
</evidence>
<keyword evidence="1 4" id="KW-0378">Hydrolase</keyword>
<name>A0A1H3T6N1_9ACTN</name>
<dbReference type="STRING" id="405436.SAMN05444365_11830"/>
<dbReference type="Gene3D" id="3.40.1090.10">
    <property type="entry name" value="Cytosolic phospholipase A2 catalytic domain"/>
    <property type="match status" value="2"/>
</dbReference>
<organism evidence="6 7">
    <name type="scientific">Micromonospora pattaloongensis</name>
    <dbReference type="NCBI Taxonomy" id="405436"/>
    <lineage>
        <taxon>Bacteria</taxon>
        <taxon>Bacillati</taxon>
        <taxon>Actinomycetota</taxon>
        <taxon>Actinomycetes</taxon>
        <taxon>Micromonosporales</taxon>
        <taxon>Micromonosporaceae</taxon>
        <taxon>Micromonospora</taxon>
    </lineage>
</organism>
<evidence type="ECO:0000256" key="1">
    <source>
        <dbReference type="ARBA" id="ARBA00022801"/>
    </source>
</evidence>
<feature type="short sequence motif" description="GXGXXG" evidence="4">
    <location>
        <begin position="9"/>
        <end position="14"/>
    </location>
</feature>
<dbReference type="RefSeq" id="WP_091562871.1">
    <property type="nucleotide sequence ID" value="NZ_FNPH01000018.1"/>
</dbReference>
<dbReference type="OrthoDB" id="2339873at2"/>
<proteinExistence type="predicted"/>
<evidence type="ECO:0000313" key="7">
    <source>
        <dbReference type="Proteomes" id="UP000242415"/>
    </source>
</evidence>
<feature type="short sequence motif" description="GXSXG" evidence="4">
    <location>
        <begin position="40"/>
        <end position="44"/>
    </location>
</feature>
<gene>
    <name evidence="6" type="ORF">SAMN05444365_11830</name>
</gene>
<dbReference type="InterPro" id="IPR050301">
    <property type="entry name" value="NTE"/>
</dbReference>
<evidence type="ECO:0000256" key="4">
    <source>
        <dbReference type="PROSITE-ProRule" id="PRU01161"/>
    </source>
</evidence>
<dbReference type="Proteomes" id="UP000242415">
    <property type="component" value="Unassembled WGS sequence"/>
</dbReference>
<keyword evidence="2 4" id="KW-0442">Lipid degradation</keyword>
<dbReference type="EMBL" id="FNPH01000018">
    <property type="protein sequence ID" value="SDZ45548.1"/>
    <property type="molecule type" value="Genomic_DNA"/>
</dbReference>
<reference evidence="7" key="1">
    <citation type="submission" date="2016-10" db="EMBL/GenBank/DDBJ databases">
        <authorList>
            <person name="Varghese N."/>
            <person name="Submissions S."/>
        </authorList>
    </citation>
    <scope>NUCLEOTIDE SEQUENCE [LARGE SCALE GENOMIC DNA]</scope>
    <source>
        <strain evidence="7">DSM 45245</strain>
    </source>
</reference>
<dbReference type="Pfam" id="PF01734">
    <property type="entry name" value="Patatin"/>
    <property type="match status" value="1"/>
</dbReference>
<dbReference type="PROSITE" id="PS51635">
    <property type="entry name" value="PNPLA"/>
    <property type="match status" value="1"/>
</dbReference>
<evidence type="ECO:0000313" key="6">
    <source>
        <dbReference type="EMBL" id="SDZ45548.1"/>
    </source>
</evidence>
<dbReference type="GO" id="GO:0016787">
    <property type="term" value="F:hydrolase activity"/>
    <property type="evidence" value="ECO:0007669"/>
    <property type="project" value="UniProtKB-UniRule"/>
</dbReference>
<dbReference type="GO" id="GO:0016042">
    <property type="term" value="P:lipid catabolic process"/>
    <property type="evidence" value="ECO:0007669"/>
    <property type="project" value="UniProtKB-UniRule"/>
</dbReference>
<protein>
    <submittedName>
        <fullName evidence="6">NTE family protein</fullName>
    </submittedName>
</protein>
<feature type="active site" description="Proton acceptor" evidence="4">
    <location>
        <position position="188"/>
    </location>
</feature>
<dbReference type="SUPFAM" id="SSF52151">
    <property type="entry name" value="FabD/lysophospholipase-like"/>
    <property type="match status" value="1"/>
</dbReference>
<evidence type="ECO:0000259" key="5">
    <source>
        <dbReference type="PROSITE" id="PS51635"/>
    </source>
</evidence>
<dbReference type="PANTHER" id="PTHR14226">
    <property type="entry name" value="NEUROPATHY TARGET ESTERASE/SWISS CHEESE D.MELANOGASTER"/>
    <property type="match status" value="1"/>
</dbReference>